<evidence type="ECO:0000256" key="1">
    <source>
        <dbReference type="ARBA" id="ARBA00022723"/>
    </source>
</evidence>
<dbReference type="AlphaFoldDB" id="A0A7C4XT48"/>
<dbReference type="Gene3D" id="1.10.8.420">
    <property type="entry name" value="RecR Domain 1"/>
    <property type="match status" value="1"/>
</dbReference>
<keyword evidence="2 7" id="KW-0227">DNA damage</keyword>
<keyword evidence="6 7" id="KW-0234">DNA repair</keyword>
<dbReference type="GO" id="GO:0008270">
    <property type="term" value="F:zinc ion binding"/>
    <property type="evidence" value="ECO:0007669"/>
    <property type="project" value="UniProtKB-KW"/>
</dbReference>
<dbReference type="NCBIfam" id="TIGR00615">
    <property type="entry name" value="recR"/>
    <property type="match status" value="1"/>
</dbReference>
<keyword evidence="1 7" id="KW-0479">Metal-binding</keyword>
<dbReference type="PANTHER" id="PTHR30446:SF0">
    <property type="entry name" value="RECOMBINATION PROTEIN RECR"/>
    <property type="match status" value="1"/>
</dbReference>
<evidence type="ECO:0000256" key="2">
    <source>
        <dbReference type="ARBA" id="ARBA00022763"/>
    </source>
</evidence>
<dbReference type="Pfam" id="PF21176">
    <property type="entry name" value="RecR_HhH"/>
    <property type="match status" value="1"/>
</dbReference>
<dbReference type="GO" id="GO:0006281">
    <property type="term" value="P:DNA repair"/>
    <property type="evidence" value="ECO:0007669"/>
    <property type="project" value="UniProtKB-UniRule"/>
</dbReference>
<dbReference type="Gene3D" id="3.30.60.80">
    <property type="match status" value="1"/>
</dbReference>
<dbReference type="InterPro" id="IPR006171">
    <property type="entry name" value="TOPRIM_dom"/>
</dbReference>
<evidence type="ECO:0000256" key="6">
    <source>
        <dbReference type="ARBA" id="ARBA00023204"/>
    </source>
</evidence>
<feature type="zinc finger region" description="C4-type" evidence="7">
    <location>
        <begin position="57"/>
        <end position="72"/>
    </location>
</feature>
<evidence type="ECO:0000259" key="8">
    <source>
        <dbReference type="PROSITE" id="PS50880"/>
    </source>
</evidence>
<dbReference type="GO" id="GO:0003677">
    <property type="term" value="F:DNA binding"/>
    <property type="evidence" value="ECO:0007669"/>
    <property type="project" value="UniProtKB-UniRule"/>
</dbReference>
<accession>A0A7C4XT48</accession>
<dbReference type="Pfam" id="PF02132">
    <property type="entry name" value="RecR_ZnF"/>
    <property type="match status" value="1"/>
</dbReference>
<evidence type="ECO:0000313" key="9">
    <source>
        <dbReference type="EMBL" id="HGW60616.1"/>
    </source>
</evidence>
<evidence type="ECO:0000256" key="7">
    <source>
        <dbReference type="HAMAP-Rule" id="MF_00017"/>
    </source>
</evidence>
<dbReference type="CDD" id="cd01025">
    <property type="entry name" value="TOPRIM_recR"/>
    <property type="match status" value="1"/>
</dbReference>
<organism evidence="9">
    <name type="scientific">Caldisericum exile</name>
    <dbReference type="NCBI Taxonomy" id="693075"/>
    <lineage>
        <taxon>Bacteria</taxon>
        <taxon>Pseudomonadati</taxon>
        <taxon>Caldisericota/Cryosericota group</taxon>
        <taxon>Caldisericota</taxon>
        <taxon>Caldisericia</taxon>
        <taxon>Caldisericales</taxon>
        <taxon>Caldisericaceae</taxon>
        <taxon>Caldisericum</taxon>
    </lineage>
</organism>
<dbReference type="EMBL" id="DTHV01000133">
    <property type="protein sequence ID" value="HGW60616.1"/>
    <property type="molecule type" value="Genomic_DNA"/>
</dbReference>
<comment type="similarity">
    <text evidence="7">Belongs to the RecR family.</text>
</comment>
<dbReference type="SUPFAM" id="SSF111304">
    <property type="entry name" value="Recombination protein RecR"/>
    <property type="match status" value="1"/>
</dbReference>
<protein>
    <recommendedName>
        <fullName evidence="7">Recombination protein RecR</fullName>
    </recommendedName>
</protein>
<dbReference type="InterPro" id="IPR000093">
    <property type="entry name" value="DNA_Rcmb_RecR"/>
</dbReference>
<keyword evidence="5 7" id="KW-0233">DNA recombination</keyword>
<reference evidence="9" key="1">
    <citation type="journal article" date="2020" name="mSystems">
        <title>Genome- and Community-Level Interaction Insights into Carbon Utilization and Element Cycling Functions of Hydrothermarchaeota in Hydrothermal Sediment.</title>
        <authorList>
            <person name="Zhou Z."/>
            <person name="Liu Y."/>
            <person name="Xu W."/>
            <person name="Pan J."/>
            <person name="Luo Z.H."/>
            <person name="Li M."/>
        </authorList>
    </citation>
    <scope>NUCLEOTIDE SEQUENCE [LARGE SCALE GENOMIC DNA]</scope>
    <source>
        <strain evidence="9">SpSt-794</strain>
    </source>
</reference>
<comment type="caution">
    <text evidence="9">The sequence shown here is derived from an EMBL/GenBank/DDBJ whole genome shotgun (WGS) entry which is preliminary data.</text>
</comment>
<dbReference type="PROSITE" id="PS01300">
    <property type="entry name" value="RECR"/>
    <property type="match status" value="1"/>
</dbReference>
<keyword evidence="4 7" id="KW-0862">Zinc</keyword>
<dbReference type="HAMAP" id="MF_00017">
    <property type="entry name" value="RecR"/>
    <property type="match status" value="1"/>
</dbReference>
<dbReference type="SMART" id="SM00493">
    <property type="entry name" value="TOPRIM"/>
    <property type="match status" value="1"/>
</dbReference>
<evidence type="ECO:0000256" key="5">
    <source>
        <dbReference type="ARBA" id="ARBA00023172"/>
    </source>
</evidence>
<gene>
    <name evidence="7 9" type="primary">recR</name>
    <name evidence="9" type="ORF">ENV82_04225</name>
</gene>
<dbReference type="GO" id="GO:0006310">
    <property type="term" value="P:DNA recombination"/>
    <property type="evidence" value="ECO:0007669"/>
    <property type="project" value="UniProtKB-UniRule"/>
</dbReference>
<comment type="function">
    <text evidence="7">May play a role in DNA repair. It seems to be involved in an RecBC-independent recombinational process of DNA repair. It may act with RecF and RecO.</text>
</comment>
<dbReference type="InterPro" id="IPR023627">
    <property type="entry name" value="Rcmb_RecR"/>
</dbReference>
<evidence type="ECO:0000256" key="4">
    <source>
        <dbReference type="ARBA" id="ARBA00022833"/>
    </source>
</evidence>
<dbReference type="PANTHER" id="PTHR30446">
    <property type="entry name" value="RECOMBINATION PROTEIN RECR"/>
    <property type="match status" value="1"/>
</dbReference>
<dbReference type="PROSITE" id="PS50880">
    <property type="entry name" value="TOPRIM"/>
    <property type="match status" value="1"/>
</dbReference>
<dbReference type="Gene3D" id="3.40.1360.10">
    <property type="match status" value="1"/>
</dbReference>
<sequence>MELTNKLKQLIEEIEKLPSIGPKTAERIALYLLSQDEREFNALINSIVEARKNLHLCPICFNLTDREVCEICSNPDRDSSIICVVEEVDDLLAIEKTGVYKGVYHVLHGDIDPINHRGPENIKLKELLERVNSLSVKEVILATNPDFNGDITATYIAKLIKSVRMNLRITRIAVGLPKEAEIGFADTVTLSTAIKERKEYR</sequence>
<dbReference type="Pfam" id="PF13662">
    <property type="entry name" value="Toprim_4"/>
    <property type="match status" value="1"/>
</dbReference>
<feature type="domain" description="Toprim" evidence="8">
    <location>
        <begin position="80"/>
        <end position="177"/>
    </location>
</feature>
<name>A0A7C4XT48_9BACT</name>
<dbReference type="InterPro" id="IPR034137">
    <property type="entry name" value="TOPRIM_RecR"/>
</dbReference>
<proteinExistence type="inferred from homology"/>
<evidence type="ECO:0000256" key="3">
    <source>
        <dbReference type="ARBA" id="ARBA00022771"/>
    </source>
</evidence>
<keyword evidence="3 7" id="KW-0863">Zinc-finger</keyword>
<dbReference type="InterPro" id="IPR015967">
    <property type="entry name" value="Rcmb_RecR_Znf"/>
</dbReference>